<dbReference type="HOGENOM" id="CLU_2095137_0_0_5"/>
<dbReference type="OrthoDB" id="8454614at2"/>
<dbReference type="GeneID" id="92502388"/>
<evidence type="ECO:0008006" key="4">
    <source>
        <dbReference type="Google" id="ProtNLM"/>
    </source>
</evidence>
<protein>
    <recommendedName>
        <fullName evidence="4">Lipoprotein</fullName>
    </recommendedName>
</protein>
<comment type="caution">
    <text evidence="2">The sequence shown here is derived from an EMBL/GenBank/DDBJ whole genome shotgun (WGS) entry which is preliminary data.</text>
</comment>
<accession>Q0FKJ5</accession>
<reference evidence="2 3" key="1">
    <citation type="journal article" date="2010" name="J. Bacteriol.">
        <title>Genome sequences of Pelagibaca bermudensis HTCC2601T and Maritimibacter alkaliphilus HTCC2654T, the type strains of two marine Roseobacter genera.</title>
        <authorList>
            <person name="Thrash J.C."/>
            <person name="Cho J.C."/>
            <person name="Ferriera S."/>
            <person name="Johnson J."/>
            <person name="Vergin K.L."/>
            <person name="Giovannoni S.J."/>
        </authorList>
    </citation>
    <scope>NUCLEOTIDE SEQUENCE [LARGE SCALE GENOMIC DNA]</scope>
    <source>
        <strain evidence="3">DSM 26914 / JCM 13377 / KCTC 12554 / HTCC2601</strain>
    </source>
</reference>
<organism evidence="2 3">
    <name type="scientific">Salipiger bermudensis (strain DSM 26914 / JCM 13377 / KCTC 12554 / HTCC2601)</name>
    <name type="common">Pelagibaca bermudensis</name>
    <dbReference type="NCBI Taxonomy" id="314265"/>
    <lineage>
        <taxon>Bacteria</taxon>
        <taxon>Pseudomonadati</taxon>
        <taxon>Pseudomonadota</taxon>
        <taxon>Alphaproteobacteria</taxon>
        <taxon>Rhodobacterales</taxon>
        <taxon>Roseobacteraceae</taxon>
        <taxon>Salipiger</taxon>
    </lineage>
</organism>
<dbReference type="RefSeq" id="WP_007791742.1">
    <property type="nucleotide sequence ID" value="NZ_DS022276.1"/>
</dbReference>
<dbReference type="Proteomes" id="UP000006230">
    <property type="component" value="Unassembled WGS sequence"/>
</dbReference>
<dbReference type="AlphaFoldDB" id="Q0FKJ5"/>
<sequence>MTKTFRLTAALTALALLAGCVEDSGSVTSAPMEASPAGPPFITTFDGSVSNEAISACRAELESMTEGVVTAVGSEFSEAATAVYLRVGANGAPWRCLVSSDGSNPSVMFMGDEGAL</sequence>
<evidence type="ECO:0000256" key="1">
    <source>
        <dbReference type="SAM" id="SignalP"/>
    </source>
</evidence>
<evidence type="ECO:0000313" key="2">
    <source>
        <dbReference type="EMBL" id="EAU44737.1"/>
    </source>
</evidence>
<evidence type="ECO:0000313" key="3">
    <source>
        <dbReference type="Proteomes" id="UP000006230"/>
    </source>
</evidence>
<dbReference type="STRING" id="314265.R2601_07723"/>
<dbReference type="eggNOG" id="ENOG5032XTF">
    <property type="taxonomic scope" value="Bacteria"/>
</dbReference>
<keyword evidence="3" id="KW-1185">Reference proteome</keyword>
<keyword evidence="1" id="KW-0732">Signal</keyword>
<name>Q0FKJ5_SALBH</name>
<proteinExistence type="predicted"/>
<dbReference type="EMBL" id="AATQ01000039">
    <property type="protein sequence ID" value="EAU44737.1"/>
    <property type="molecule type" value="Genomic_DNA"/>
</dbReference>
<gene>
    <name evidence="2" type="ORF">R2601_07723</name>
</gene>
<dbReference type="PROSITE" id="PS51257">
    <property type="entry name" value="PROKAR_LIPOPROTEIN"/>
    <property type="match status" value="1"/>
</dbReference>
<feature type="chain" id="PRO_5004171755" description="Lipoprotein" evidence="1">
    <location>
        <begin position="19"/>
        <end position="116"/>
    </location>
</feature>
<feature type="signal peptide" evidence="1">
    <location>
        <begin position="1"/>
        <end position="18"/>
    </location>
</feature>